<dbReference type="HOGENOM" id="CLU_058336_1_1_1"/>
<dbReference type="NCBIfam" id="TIGR00730">
    <property type="entry name" value="Rossman fold protein, TIGR00730 family"/>
    <property type="match status" value="1"/>
</dbReference>
<evidence type="ECO:0000313" key="2">
    <source>
        <dbReference type="EnsemblFungi" id="MVLG_00202T0"/>
    </source>
</evidence>
<reference evidence="2" key="4">
    <citation type="submission" date="2015-06" db="UniProtKB">
        <authorList>
            <consortium name="EnsemblFungi"/>
        </authorList>
    </citation>
    <scope>IDENTIFICATION</scope>
</reference>
<dbReference type="SUPFAM" id="SSF102405">
    <property type="entry name" value="MCP/YpsA-like"/>
    <property type="match status" value="1"/>
</dbReference>
<dbReference type="STRING" id="683840.U5GYD4"/>
<dbReference type="InterPro" id="IPR005269">
    <property type="entry name" value="LOG"/>
</dbReference>
<dbReference type="AlphaFoldDB" id="U5GYD4"/>
<dbReference type="OrthoDB" id="414463at2759"/>
<evidence type="ECO:0000313" key="3">
    <source>
        <dbReference type="Proteomes" id="UP000017200"/>
    </source>
</evidence>
<gene>
    <name evidence="1" type="ORF">MVLG_00202</name>
</gene>
<dbReference type="OMA" id="HQKPIGL"/>
<keyword evidence="3" id="KW-1185">Reference proteome</keyword>
<dbReference type="EMBL" id="AEIJ01000011">
    <property type="status" value="NOT_ANNOTATED_CDS"/>
    <property type="molecule type" value="Genomic_DNA"/>
</dbReference>
<dbReference type="PANTHER" id="PTHR31223">
    <property type="entry name" value="LOG FAMILY PROTEIN YJL055W"/>
    <property type="match status" value="1"/>
</dbReference>
<dbReference type="InParanoid" id="U5GYD4"/>
<dbReference type="PANTHER" id="PTHR31223:SF70">
    <property type="entry name" value="LOG FAMILY PROTEIN YJL055W"/>
    <property type="match status" value="1"/>
</dbReference>
<reference evidence="1" key="2">
    <citation type="submission" date="2010-11" db="EMBL/GenBank/DDBJ databases">
        <authorList>
            <consortium name="The Broad Institute Genome Sequencing Platform"/>
            <person name="Earl A."/>
            <person name="Ward D."/>
            <person name="Feldgarden M."/>
            <person name="Gevers D."/>
            <person name="Butler R."/>
            <person name="Young S.K."/>
            <person name="Zeng Q."/>
            <person name="Gargeya S."/>
            <person name="Fitzgerald M."/>
            <person name="Haas B."/>
            <person name="Abouelleil A."/>
            <person name="Alvarado L."/>
            <person name="Arachchi H.M."/>
            <person name="Berlin A."/>
            <person name="Brown A."/>
            <person name="Chapman S.B."/>
            <person name="Chen Z."/>
            <person name="Dunbar C."/>
            <person name="Freedman E."/>
            <person name="Gearin G."/>
            <person name="Gellesch M."/>
            <person name="Goldberg J."/>
            <person name="Griggs A."/>
            <person name="Gujja S."/>
            <person name="Heilman E."/>
            <person name="Heiman D."/>
            <person name="Howarth C."/>
            <person name="Larson L."/>
            <person name="Lui A."/>
            <person name="MacDonald P.J.P."/>
            <person name="Mehta T."/>
            <person name="Montmayeur A."/>
            <person name="Murphy C."/>
            <person name="Neiman D."/>
            <person name="Pearson M."/>
            <person name="Priest M."/>
            <person name="Roberts A."/>
            <person name="Saif S."/>
            <person name="Shea T."/>
            <person name="Shenoy N."/>
            <person name="Sisk P."/>
            <person name="Stolte C."/>
            <person name="Sykes S."/>
            <person name="White J."/>
            <person name="Yandava C."/>
            <person name="Wortman J."/>
            <person name="Nusbaum C."/>
            <person name="Birren B."/>
        </authorList>
    </citation>
    <scope>NUCLEOTIDE SEQUENCE</scope>
    <source>
        <strain evidence="1">P1A1 Lamole</strain>
    </source>
</reference>
<accession>U5GYD4</accession>
<dbReference type="Pfam" id="PF03641">
    <property type="entry name" value="Lysine_decarbox"/>
    <property type="match status" value="1"/>
</dbReference>
<dbReference type="Gene3D" id="3.40.50.450">
    <property type="match status" value="1"/>
</dbReference>
<protein>
    <recommendedName>
        <fullName evidence="4">Cytokinin riboside 5'-monophosphate phosphoribohydrolase</fullName>
    </recommendedName>
</protein>
<dbReference type="EnsemblFungi" id="MVLG_00202T0">
    <property type="protein sequence ID" value="MVLG_00202T0"/>
    <property type="gene ID" value="MVLG_00202"/>
</dbReference>
<evidence type="ECO:0008006" key="4">
    <source>
        <dbReference type="Google" id="ProtNLM"/>
    </source>
</evidence>
<dbReference type="EMBL" id="GL541643">
    <property type="protein sequence ID" value="KDE09803.1"/>
    <property type="molecule type" value="Genomic_DNA"/>
</dbReference>
<dbReference type="GO" id="GO:0016799">
    <property type="term" value="F:hydrolase activity, hydrolyzing N-glycosyl compounds"/>
    <property type="evidence" value="ECO:0007669"/>
    <property type="project" value="TreeGrafter"/>
</dbReference>
<name>U5GYD4_USTV1</name>
<dbReference type="Proteomes" id="UP000017200">
    <property type="component" value="Unassembled WGS sequence"/>
</dbReference>
<reference evidence="1 3" key="3">
    <citation type="journal article" date="2015" name="BMC Genomics">
        <title>Sex and parasites: genomic and transcriptomic analysis of Microbotryum lychnidis-dioicae, the biotrophic and plant-castrating anther smut fungus.</title>
        <authorList>
            <person name="Perlin M.H."/>
            <person name="Amselem J."/>
            <person name="Fontanillas E."/>
            <person name="Toh S.S."/>
            <person name="Chen Z."/>
            <person name="Goldberg J."/>
            <person name="Duplessis S."/>
            <person name="Henrissat B."/>
            <person name="Young S."/>
            <person name="Zeng Q."/>
            <person name="Aguileta G."/>
            <person name="Petit E."/>
            <person name="Badouin H."/>
            <person name="Andrews J."/>
            <person name="Razeeq D."/>
            <person name="Gabaldon T."/>
            <person name="Quesneville H."/>
            <person name="Giraud T."/>
            <person name="Hood M.E."/>
            <person name="Schultz D.J."/>
            <person name="Cuomo C.A."/>
        </authorList>
    </citation>
    <scope>NUCLEOTIDE SEQUENCE [LARGE SCALE GENOMIC DNA]</scope>
    <source>
        <strain evidence="3">p1A1 Lamole</strain>
        <strain evidence="1">P1A1 Lamole</strain>
    </source>
</reference>
<reference evidence="3" key="1">
    <citation type="submission" date="2010-11" db="EMBL/GenBank/DDBJ databases">
        <title>The genome sequence of Microbotryum violaceum strain p1A1 Lamole.</title>
        <authorList>
            <person name="Cuomo C."/>
            <person name="Perlin M."/>
            <person name="Young S.K."/>
            <person name="Zeng Q."/>
            <person name="Gargeya S."/>
            <person name="Alvarado L."/>
            <person name="Berlin A."/>
            <person name="Chapman S.B."/>
            <person name="Chen Z."/>
            <person name="Freedman E."/>
            <person name="Gellesch M."/>
            <person name="Goldberg J."/>
            <person name="Griggs A."/>
            <person name="Gujja S."/>
            <person name="Heilman E."/>
            <person name="Heiman D."/>
            <person name="Howarth C."/>
            <person name="Mehta T."/>
            <person name="Neiman D."/>
            <person name="Pearson M."/>
            <person name="Roberts A."/>
            <person name="Saif S."/>
            <person name="Shea T."/>
            <person name="Shenoy N."/>
            <person name="Sisk P."/>
            <person name="Stolte C."/>
            <person name="Sykes S."/>
            <person name="White J."/>
            <person name="Yandava C."/>
            <person name="Haas B."/>
            <person name="Nusbaum C."/>
            <person name="Birren B."/>
        </authorList>
    </citation>
    <scope>NUCLEOTIDE SEQUENCE [LARGE SCALE GENOMIC DNA]</scope>
    <source>
        <strain evidence="3">p1A1 Lamole</strain>
    </source>
</reference>
<dbReference type="InterPro" id="IPR031100">
    <property type="entry name" value="LOG_fam"/>
</dbReference>
<organism evidence="1">
    <name type="scientific">Microbotryum lychnidis-dioicae (strain p1A1 Lamole / MvSl-1064)</name>
    <name type="common">Anther smut fungus</name>
    <dbReference type="NCBI Taxonomy" id="683840"/>
    <lineage>
        <taxon>Eukaryota</taxon>
        <taxon>Fungi</taxon>
        <taxon>Dikarya</taxon>
        <taxon>Basidiomycota</taxon>
        <taxon>Pucciniomycotina</taxon>
        <taxon>Microbotryomycetes</taxon>
        <taxon>Microbotryales</taxon>
        <taxon>Microbotryaceae</taxon>
        <taxon>Microbotryum</taxon>
    </lineage>
</organism>
<proteinExistence type="predicted"/>
<dbReference type="GO" id="GO:0005829">
    <property type="term" value="C:cytosol"/>
    <property type="evidence" value="ECO:0007669"/>
    <property type="project" value="TreeGrafter"/>
</dbReference>
<dbReference type="GO" id="GO:0009691">
    <property type="term" value="P:cytokinin biosynthetic process"/>
    <property type="evidence" value="ECO:0007669"/>
    <property type="project" value="InterPro"/>
</dbReference>
<evidence type="ECO:0000313" key="1">
    <source>
        <dbReference type="EMBL" id="KDE09803.1"/>
    </source>
</evidence>
<sequence>MGSIELNSRGITVFCGSSSGDDPMYERAAKEVGVAIAKAGLRLIYGGGTKGLMGAVSTACLEAGGQVHGIIPVAFLAAEAPPGSIPTNPRFKETNTASMHERKQIMASECDAFIGLPGGFGTLEECAEASTWTQLGIHRKPVMLLNVNDFYSPLRSFIQGAVSSKFIAELNEAFMIFVDRPTDADELFNWGDAALTSIREWEAAGMGGGQAYSLEWPENKRAELL</sequence>